<feature type="binding site" evidence="10">
    <location>
        <position position="161"/>
    </location>
    <ligand>
        <name>Mn(2+)</name>
        <dbReference type="ChEBI" id="CHEBI:29035"/>
    </ligand>
</feature>
<evidence type="ECO:0000256" key="9">
    <source>
        <dbReference type="ARBA" id="ARBA00038592"/>
    </source>
</evidence>
<dbReference type="InterPro" id="IPR042206">
    <property type="entry name" value="CRISPR-assoc_Cas1_C"/>
</dbReference>
<comment type="subunit">
    <text evidence="9 10">Homodimer, forms a heterotetramer with a Cas2 homodimer.</text>
</comment>
<reference evidence="11 12" key="1">
    <citation type="submission" date="2023-03" db="EMBL/GenBank/DDBJ databases">
        <authorList>
            <person name="Pearce D."/>
        </authorList>
    </citation>
    <scope>NUCLEOTIDE SEQUENCE [LARGE SCALE GENOMIC DNA]</scope>
    <source>
        <strain evidence="11">Msz</strain>
    </source>
</reference>
<evidence type="ECO:0000256" key="8">
    <source>
        <dbReference type="ARBA" id="ARBA00023211"/>
    </source>
</evidence>
<evidence type="ECO:0000256" key="6">
    <source>
        <dbReference type="ARBA" id="ARBA00023118"/>
    </source>
</evidence>
<keyword evidence="12" id="KW-1185">Reference proteome</keyword>
<accession>A0ABM9HYH7</accession>
<proteinExistence type="inferred from homology"/>
<sequence>MGTLYLDRKDIELRREGRHLCLYEAGSRSATIPLNVVERVVIRGQATLSTGVLGLLAEEGVGLLVLAGRQGRAAAILHGKKHGDTARRIAQYRWHHDDEFRLPWARRLVALKLKAQTRLLRLALQVRPDCRKPLSDAIARLERALTTVDDAARPERLQGIEGAAAAAYFAGFTQLFPASLGFTGRKRRPPKDPVNAALSLAYTLLHFEAVNACHAAGLDPCVGFYHEPAYSRESLAADLIEPLRPRVDRWVWRLFAERNLRADSFATEADRCLLKKSGREMFYGRYEHFVRPLRGLLRRYCLLIARRLTEETP</sequence>
<keyword evidence="1 10" id="KW-0540">Nuclease</keyword>
<evidence type="ECO:0000256" key="5">
    <source>
        <dbReference type="ARBA" id="ARBA00022842"/>
    </source>
</evidence>
<dbReference type="CDD" id="cd09634">
    <property type="entry name" value="Cas1_I-II-III"/>
    <property type="match status" value="1"/>
</dbReference>
<keyword evidence="6 10" id="KW-0051">Antiviral defense</keyword>
<dbReference type="Gene3D" id="3.100.10.20">
    <property type="entry name" value="CRISPR-associated endonuclease Cas1, N-terminal domain"/>
    <property type="match status" value="1"/>
</dbReference>
<dbReference type="EMBL" id="OX458333">
    <property type="protein sequence ID" value="CAI8770688.1"/>
    <property type="molecule type" value="Genomic_DNA"/>
</dbReference>
<dbReference type="PANTHER" id="PTHR34353:SF2">
    <property type="entry name" value="CRISPR-ASSOCIATED ENDONUCLEASE CAS1 1"/>
    <property type="match status" value="1"/>
</dbReference>
<dbReference type="InterPro" id="IPR050646">
    <property type="entry name" value="Cas1"/>
</dbReference>
<evidence type="ECO:0000313" key="12">
    <source>
        <dbReference type="Proteomes" id="UP001162030"/>
    </source>
</evidence>
<comment type="function">
    <text evidence="10">CRISPR (clustered regularly interspaced short palindromic repeat), is an adaptive immune system that provides protection against mobile genetic elements (viruses, transposable elements and conjugative plasmids). CRISPR clusters contain spacers, sequences complementary to antecedent mobile elements, and target invading nucleic acids. CRISPR clusters are transcribed and processed into CRISPR RNA (crRNA). Acts as a dsDNA endonuclease. Involved in the integration of spacer DNA into the CRISPR cassette.</text>
</comment>
<dbReference type="RefSeq" id="WP_036269991.1">
    <property type="nucleotide sequence ID" value="NZ_OX458333.1"/>
</dbReference>
<dbReference type="PANTHER" id="PTHR34353">
    <property type="entry name" value="CRISPR-ASSOCIATED ENDONUCLEASE CAS1 1"/>
    <property type="match status" value="1"/>
</dbReference>
<keyword evidence="7 10" id="KW-0238">DNA-binding</keyword>
<comment type="similarity">
    <text evidence="10">Belongs to the CRISPR-associated endonuclease Cas1 family.</text>
</comment>
<dbReference type="InterPro" id="IPR042211">
    <property type="entry name" value="CRISPR-assoc_Cas1_N"/>
</dbReference>
<evidence type="ECO:0000256" key="7">
    <source>
        <dbReference type="ARBA" id="ARBA00023125"/>
    </source>
</evidence>
<feature type="binding site" evidence="10">
    <location>
        <position position="226"/>
    </location>
    <ligand>
        <name>Mn(2+)</name>
        <dbReference type="ChEBI" id="CHEBI:29035"/>
    </ligand>
</feature>
<name>A0ABM9HYH7_9GAMM</name>
<dbReference type="HAMAP" id="MF_01470">
    <property type="entry name" value="Cas1"/>
    <property type="match status" value="1"/>
</dbReference>
<dbReference type="EC" id="3.1.-.-" evidence="10"/>
<dbReference type="GO" id="GO:0004519">
    <property type="term" value="F:endonuclease activity"/>
    <property type="evidence" value="ECO:0007669"/>
    <property type="project" value="UniProtKB-KW"/>
</dbReference>
<evidence type="ECO:0000256" key="10">
    <source>
        <dbReference type="HAMAP-Rule" id="MF_01470"/>
    </source>
</evidence>
<evidence type="ECO:0000256" key="2">
    <source>
        <dbReference type="ARBA" id="ARBA00022723"/>
    </source>
</evidence>
<evidence type="ECO:0000313" key="11">
    <source>
        <dbReference type="EMBL" id="CAI8770688.1"/>
    </source>
</evidence>
<dbReference type="Pfam" id="PF01867">
    <property type="entry name" value="Cas_Cas1"/>
    <property type="match status" value="1"/>
</dbReference>
<keyword evidence="2 10" id="KW-0479">Metal-binding</keyword>
<dbReference type="Gene3D" id="1.20.120.920">
    <property type="entry name" value="CRISPR-associated endonuclease Cas1, C-terminal domain"/>
    <property type="match status" value="1"/>
</dbReference>
<evidence type="ECO:0000256" key="4">
    <source>
        <dbReference type="ARBA" id="ARBA00022801"/>
    </source>
</evidence>
<evidence type="ECO:0000256" key="3">
    <source>
        <dbReference type="ARBA" id="ARBA00022759"/>
    </source>
</evidence>
<keyword evidence="3 10" id="KW-0255">Endonuclease</keyword>
<dbReference type="Proteomes" id="UP001162030">
    <property type="component" value="Chromosome"/>
</dbReference>
<evidence type="ECO:0000256" key="1">
    <source>
        <dbReference type="ARBA" id="ARBA00022722"/>
    </source>
</evidence>
<dbReference type="InterPro" id="IPR002729">
    <property type="entry name" value="CRISPR-assoc_Cas1"/>
</dbReference>
<keyword evidence="5 10" id="KW-0460">Magnesium</keyword>
<dbReference type="NCBIfam" id="TIGR00287">
    <property type="entry name" value="cas1"/>
    <property type="match status" value="1"/>
</dbReference>
<keyword evidence="8 10" id="KW-0464">Manganese</keyword>
<dbReference type="GO" id="GO:0016787">
    <property type="term" value="F:hydrolase activity"/>
    <property type="evidence" value="ECO:0007669"/>
    <property type="project" value="UniProtKB-KW"/>
</dbReference>
<protein>
    <recommendedName>
        <fullName evidence="10">CRISPR-associated endonuclease Cas1</fullName>
        <ecNumber evidence="10">3.1.-.-</ecNumber>
    </recommendedName>
</protein>
<comment type="cofactor">
    <cofactor evidence="10">
        <name>Mg(2+)</name>
        <dbReference type="ChEBI" id="CHEBI:18420"/>
    </cofactor>
    <cofactor evidence="10">
        <name>Mn(2+)</name>
        <dbReference type="ChEBI" id="CHEBI:29035"/>
    </cofactor>
</comment>
<feature type="binding site" evidence="10">
    <location>
        <position position="241"/>
    </location>
    <ligand>
        <name>Mn(2+)</name>
        <dbReference type="ChEBI" id="CHEBI:29035"/>
    </ligand>
</feature>
<keyword evidence="4 10" id="KW-0378">Hydrolase</keyword>
<gene>
    <name evidence="10 11" type="primary">cas1</name>
    <name evidence="11" type="ORF">MSZNOR_1025</name>
</gene>
<organism evidence="11 12">
    <name type="scientific">Methylocaldum szegediense</name>
    <dbReference type="NCBI Taxonomy" id="73780"/>
    <lineage>
        <taxon>Bacteria</taxon>
        <taxon>Pseudomonadati</taxon>
        <taxon>Pseudomonadota</taxon>
        <taxon>Gammaproteobacteria</taxon>
        <taxon>Methylococcales</taxon>
        <taxon>Methylococcaceae</taxon>
        <taxon>Methylocaldum</taxon>
    </lineage>
</organism>